<dbReference type="PROSITE" id="PS50404">
    <property type="entry name" value="GST_NTER"/>
    <property type="match status" value="1"/>
</dbReference>
<dbReference type="SUPFAM" id="SSF47616">
    <property type="entry name" value="GST C-terminal domain-like"/>
    <property type="match status" value="1"/>
</dbReference>
<dbReference type="SFLD" id="SFLDS00019">
    <property type="entry name" value="Glutathione_Transferase_(cytos"/>
    <property type="match status" value="1"/>
</dbReference>
<dbReference type="Proteomes" id="UP001152533">
    <property type="component" value="Unassembled WGS sequence"/>
</dbReference>
<keyword evidence="4" id="KW-1185">Reference proteome</keyword>
<organism evidence="3 4">
    <name type="scientific">Colletotrichum noveboracense</name>
    <dbReference type="NCBI Taxonomy" id="2664923"/>
    <lineage>
        <taxon>Eukaryota</taxon>
        <taxon>Fungi</taxon>
        <taxon>Dikarya</taxon>
        <taxon>Ascomycota</taxon>
        <taxon>Pezizomycotina</taxon>
        <taxon>Sordariomycetes</taxon>
        <taxon>Hypocreomycetidae</taxon>
        <taxon>Glomerellales</taxon>
        <taxon>Glomerellaceae</taxon>
        <taxon>Colletotrichum</taxon>
        <taxon>Colletotrichum gloeosporioides species complex</taxon>
    </lineage>
</organism>
<dbReference type="SFLD" id="SFLDG00358">
    <property type="entry name" value="Main_(cytGST)"/>
    <property type="match status" value="1"/>
</dbReference>
<dbReference type="Gene3D" id="1.20.1050.10">
    <property type="match status" value="1"/>
</dbReference>
<dbReference type="InterPro" id="IPR036249">
    <property type="entry name" value="Thioredoxin-like_sf"/>
</dbReference>
<dbReference type="InterPro" id="IPR040079">
    <property type="entry name" value="Glutathione_S-Trfase"/>
</dbReference>
<dbReference type="PANTHER" id="PTHR43968">
    <property type="match status" value="1"/>
</dbReference>
<dbReference type="PANTHER" id="PTHR43968:SF8">
    <property type="entry name" value="S-TRANSFERASE, PUTATIVE (AFU_ORTHOLOGUE AFUA_2G00590)-RELATED"/>
    <property type="match status" value="1"/>
</dbReference>
<accession>A0A9W4WGR0</accession>
<dbReference type="InterPro" id="IPR050983">
    <property type="entry name" value="GST_Omega/HSP26"/>
</dbReference>
<dbReference type="InterPro" id="IPR036282">
    <property type="entry name" value="Glutathione-S-Trfase_C_sf"/>
</dbReference>
<dbReference type="GO" id="GO:0005737">
    <property type="term" value="C:cytoplasm"/>
    <property type="evidence" value="ECO:0007669"/>
    <property type="project" value="TreeGrafter"/>
</dbReference>
<dbReference type="Pfam" id="PF13409">
    <property type="entry name" value="GST_N_2"/>
    <property type="match status" value="1"/>
</dbReference>
<dbReference type="EMBL" id="CAMGZC010000156">
    <property type="protein sequence ID" value="CAI0644281.1"/>
    <property type="molecule type" value="Genomic_DNA"/>
</dbReference>
<dbReference type="AlphaFoldDB" id="A0A9W4WGR0"/>
<dbReference type="InterPro" id="IPR004045">
    <property type="entry name" value="Glutathione_S-Trfase_N"/>
</dbReference>
<evidence type="ECO:0000313" key="3">
    <source>
        <dbReference type="EMBL" id="CAI0644281.1"/>
    </source>
</evidence>
<sequence length="267" mass="29509">MSSAPKIKLYTNHGCPWAHRAHIALIELGLPYEEEIIDLAVPRTEEYLKVNPRGLVPSLSYDGEIITESAVVAQFLADAHPSHLLPASNSKDGALRRARINFFVDAYFSKANPLIFKVYTAKSPAEVDAVANSFVEIIAKEVEPLLKDAAPYFGGSDKPTLAEICSSGLLLPTARSLRRELSGHMRDANVPIQALTGSFTLRLFAFSQHELLPPSLLTSLEKRTPNFYKWAQAVNKTPSVTHIWDEETVIEKTKFRIAKLRGASNGN</sequence>
<comment type="caution">
    <text evidence="3">The sequence shown here is derived from an EMBL/GenBank/DDBJ whole genome shotgun (WGS) entry which is preliminary data.</text>
</comment>
<comment type="similarity">
    <text evidence="1">Belongs to the GST superfamily.</text>
</comment>
<dbReference type="CDD" id="cd00570">
    <property type="entry name" value="GST_N_family"/>
    <property type="match status" value="1"/>
</dbReference>
<feature type="domain" description="GST N-terminal" evidence="2">
    <location>
        <begin position="5"/>
        <end position="84"/>
    </location>
</feature>
<name>A0A9W4WGR0_9PEZI</name>
<dbReference type="Gene3D" id="3.40.30.10">
    <property type="entry name" value="Glutaredoxin"/>
    <property type="match status" value="1"/>
</dbReference>
<proteinExistence type="inferred from homology"/>
<dbReference type="PROSITE" id="PS51354">
    <property type="entry name" value="GLUTAREDOXIN_2"/>
    <property type="match status" value="1"/>
</dbReference>
<evidence type="ECO:0000256" key="1">
    <source>
        <dbReference type="ARBA" id="ARBA00007409"/>
    </source>
</evidence>
<reference evidence="3" key="1">
    <citation type="submission" date="2022-08" db="EMBL/GenBank/DDBJ databases">
        <authorList>
            <person name="Giroux E."/>
            <person name="Giroux E."/>
        </authorList>
    </citation>
    <scope>NUCLEOTIDE SEQUENCE</scope>
    <source>
        <strain evidence="3">H1091258</strain>
    </source>
</reference>
<gene>
    <name evidence="3" type="ORF">CGXH109_LOCUS33920</name>
</gene>
<evidence type="ECO:0000259" key="2">
    <source>
        <dbReference type="PROSITE" id="PS50404"/>
    </source>
</evidence>
<evidence type="ECO:0000313" key="4">
    <source>
        <dbReference type="Proteomes" id="UP001152533"/>
    </source>
</evidence>
<protein>
    <recommendedName>
        <fullName evidence="2">GST N-terminal domain-containing protein</fullName>
    </recommendedName>
</protein>
<dbReference type="SUPFAM" id="SSF52833">
    <property type="entry name" value="Thioredoxin-like"/>
    <property type="match status" value="1"/>
</dbReference>